<reference evidence="2 3" key="1">
    <citation type="journal article" date="2024" name="J Genomics">
        <title>Draft genome sequencing and assembly of Favolaschia claudopus CIRM-BRFM 2984 isolated from oak limbs.</title>
        <authorList>
            <person name="Navarro D."/>
            <person name="Drula E."/>
            <person name="Chaduli D."/>
            <person name="Cazenave R."/>
            <person name="Ahrendt S."/>
            <person name="Wang J."/>
            <person name="Lipzen A."/>
            <person name="Daum C."/>
            <person name="Barry K."/>
            <person name="Grigoriev I.V."/>
            <person name="Favel A."/>
            <person name="Rosso M.N."/>
            <person name="Martin F."/>
        </authorList>
    </citation>
    <scope>NUCLEOTIDE SEQUENCE [LARGE SCALE GENOMIC DNA]</scope>
    <source>
        <strain evidence="2 3">CIRM-BRFM 2984</strain>
    </source>
</reference>
<dbReference type="AlphaFoldDB" id="A0AAW0D8V5"/>
<protein>
    <submittedName>
        <fullName evidence="2">Uncharacterized protein</fullName>
    </submittedName>
</protein>
<organism evidence="2 3">
    <name type="scientific">Favolaschia claudopus</name>
    <dbReference type="NCBI Taxonomy" id="2862362"/>
    <lineage>
        <taxon>Eukaryota</taxon>
        <taxon>Fungi</taxon>
        <taxon>Dikarya</taxon>
        <taxon>Basidiomycota</taxon>
        <taxon>Agaricomycotina</taxon>
        <taxon>Agaricomycetes</taxon>
        <taxon>Agaricomycetidae</taxon>
        <taxon>Agaricales</taxon>
        <taxon>Marasmiineae</taxon>
        <taxon>Mycenaceae</taxon>
        <taxon>Favolaschia</taxon>
    </lineage>
</organism>
<sequence>MSRPEILRSGQYWQDVRRRAKEAKAAREAREAGEEESTPSLCDGAQVFTFAPGHSQPFVSIQHSGGRLLPISGPSTSRSLEMRRQAEKEAERQKKRCRLEAAQRQAKNRALQQKAIDADAALLARLRRGRSNVKKRALEGEGTARVVKKRVVEPVK</sequence>
<proteinExistence type="predicted"/>
<evidence type="ECO:0000256" key="1">
    <source>
        <dbReference type="SAM" id="MobiDB-lite"/>
    </source>
</evidence>
<name>A0AAW0D8V5_9AGAR</name>
<feature type="compositionally biased region" description="Basic and acidic residues" evidence="1">
    <location>
        <begin position="80"/>
        <end position="92"/>
    </location>
</feature>
<gene>
    <name evidence="2" type="ORF">R3P38DRAFT_3175018</name>
</gene>
<feature type="region of interest" description="Disordered" evidence="1">
    <location>
        <begin position="64"/>
        <end position="96"/>
    </location>
</feature>
<evidence type="ECO:0000313" key="2">
    <source>
        <dbReference type="EMBL" id="KAK7048775.1"/>
    </source>
</evidence>
<evidence type="ECO:0000313" key="3">
    <source>
        <dbReference type="Proteomes" id="UP001362999"/>
    </source>
</evidence>
<dbReference type="EMBL" id="JAWWNJ010000009">
    <property type="protein sequence ID" value="KAK7048775.1"/>
    <property type="molecule type" value="Genomic_DNA"/>
</dbReference>
<accession>A0AAW0D8V5</accession>
<dbReference type="Proteomes" id="UP001362999">
    <property type="component" value="Unassembled WGS sequence"/>
</dbReference>
<keyword evidence="3" id="KW-1185">Reference proteome</keyword>
<comment type="caution">
    <text evidence="2">The sequence shown here is derived from an EMBL/GenBank/DDBJ whole genome shotgun (WGS) entry which is preliminary data.</text>
</comment>